<gene>
    <name evidence="2" type="ORF">EV652_111322</name>
</gene>
<feature type="compositionally biased region" description="Acidic residues" evidence="1">
    <location>
        <begin position="431"/>
        <end position="442"/>
    </location>
</feature>
<feature type="compositionally biased region" description="Acidic residues" evidence="1">
    <location>
        <begin position="390"/>
        <end position="403"/>
    </location>
</feature>
<protein>
    <recommendedName>
        <fullName evidence="4">DivIVA protein</fullName>
    </recommendedName>
</protein>
<comment type="caution">
    <text evidence="2">The sequence shown here is derived from an EMBL/GenBank/DDBJ whole genome shotgun (WGS) entry which is preliminary data.</text>
</comment>
<dbReference type="AlphaFoldDB" id="A0A4R2H9H2"/>
<keyword evidence="3" id="KW-1185">Reference proteome</keyword>
<dbReference type="SUPFAM" id="SSF58113">
    <property type="entry name" value="Apolipoprotein A-I"/>
    <property type="match status" value="1"/>
</dbReference>
<accession>A0A4R2H9H2</accession>
<dbReference type="RefSeq" id="WP_132212765.1">
    <property type="nucleotide sequence ID" value="NZ_SLWN01000011.1"/>
</dbReference>
<feature type="region of interest" description="Disordered" evidence="1">
    <location>
        <begin position="357"/>
        <end position="553"/>
    </location>
</feature>
<evidence type="ECO:0000313" key="3">
    <source>
        <dbReference type="Proteomes" id="UP000294508"/>
    </source>
</evidence>
<dbReference type="Proteomes" id="UP000294508">
    <property type="component" value="Unassembled WGS sequence"/>
</dbReference>
<dbReference type="EMBL" id="SLWN01000011">
    <property type="protein sequence ID" value="TCO21411.1"/>
    <property type="molecule type" value="Genomic_DNA"/>
</dbReference>
<sequence length="553" mass="59895">MPDESSLPFFDRTATAAGGFPVSRRGYDKQAVDDYVRALEMQLVEARNRADELQGSVAPMQRQLEETRRQLEASANPSYAGLGDRAAQILRLAQDQASEALEEARREADELRITAAKEAASARATGDREAEDIRSVALNEADSMRRTAEGDAAELRRTAETEGAEVLQTARRKAEQLILTAESQASTLKNGALHEAEKIRTAIQRESAALRARLADEREQQAKELADKHQQIAADTENLTTQMREAAEASERRVAEATEQARKIRAEAEESAERTISRARRESEQLLTTARTRSEAELANAADEAERSRTIVARETERLAKRRDGILTQIAGLNEIASNIARQAAELDSETAAPAYVNPFARPQTPPPAPSFAPRENSLAAPSPFAPKPDEDDSFTQEADDDAAVSTPFAPKAKDDAPADSPFAPAASTEEPAEASYDEDDGPFTGSSPFVGADAGDARVDETRIDTGLRVDTKLADELASKSAGGPADLDEEPVDSTRIDEFRLSDLEDEETRVQAAPDASAETSDEEAAADDEKKKTDETASGSRSPKDKM</sequence>
<evidence type="ECO:0000256" key="1">
    <source>
        <dbReference type="SAM" id="MobiDB-lite"/>
    </source>
</evidence>
<dbReference type="OrthoDB" id="3765201at2"/>
<feature type="compositionally biased region" description="Basic and acidic residues" evidence="1">
    <location>
        <begin position="496"/>
        <end position="507"/>
    </location>
</feature>
<name>A0A4R2H9H2_9ACTN</name>
<feature type="compositionally biased region" description="Basic and acidic residues" evidence="1">
    <location>
        <begin position="456"/>
        <end position="480"/>
    </location>
</feature>
<feature type="region of interest" description="Disordered" evidence="1">
    <location>
        <begin position="267"/>
        <end position="288"/>
    </location>
</feature>
<feature type="compositionally biased region" description="Low complexity" evidence="1">
    <location>
        <begin position="419"/>
        <end position="430"/>
    </location>
</feature>
<evidence type="ECO:0000313" key="2">
    <source>
        <dbReference type="EMBL" id="TCO21411.1"/>
    </source>
</evidence>
<feature type="compositionally biased region" description="Basic and acidic residues" evidence="1">
    <location>
        <begin position="267"/>
        <end position="284"/>
    </location>
</feature>
<organism evidence="2 3">
    <name type="scientific">Kribbella steppae</name>
    <dbReference type="NCBI Taxonomy" id="2512223"/>
    <lineage>
        <taxon>Bacteria</taxon>
        <taxon>Bacillati</taxon>
        <taxon>Actinomycetota</taxon>
        <taxon>Actinomycetes</taxon>
        <taxon>Propionibacteriales</taxon>
        <taxon>Kribbellaceae</taxon>
        <taxon>Kribbella</taxon>
    </lineage>
</organism>
<proteinExistence type="predicted"/>
<reference evidence="2 3" key="1">
    <citation type="journal article" date="2015" name="Stand. Genomic Sci.">
        <title>Genomic Encyclopedia of Bacterial and Archaeal Type Strains, Phase III: the genomes of soil and plant-associated and newly described type strains.</title>
        <authorList>
            <person name="Whitman W.B."/>
            <person name="Woyke T."/>
            <person name="Klenk H.P."/>
            <person name="Zhou Y."/>
            <person name="Lilburn T.G."/>
            <person name="Beck B.J."/>
            <person name="De Vos P."/>
            <person name="Vandamme P."/>
            <person name="Eisen J.A."/>
            <person name="Garrity G."/>
            <person name="Hugenholtz P."/>
            <person name="Kyrpides N.C."/>
        </authorList>
    </citation>
    <scope>NUCLEOTIDE SEQUENCE [LARGE SCALE GENOMIC DNA]</scope>
    <source>
        <strain evidence="2 3">VKM Ac-2572</strain>
    </source>
</reference>
<evidence type="ECO:0008006" key="4">
    <source>
        <dbReference type="Google" id="ProtNLM"/>
    </source>
</evidence>